<evidence type="ECO:0000259" key="6">
    <source>
        <dbReference type="PROSITE" id="PS50850"/>
    </source>
</evidence>
<dbReference type="GO" id="GO:0015606">
    <property type="term" value="F:spermidine transmembrane transporter activity"/>
    <property type="evidence" value="ECO:0007669"/>
    <property type="project" value="TreeGrafter"/>
</dbReference>
<dbReference type="InterPro" id="IPR020846">
    <property type="entry name" value="MFS_dom"/>
</dbReference>
<evidence type="ECO:0000256" key="3">
    <source>
        <dbReference type="ARBA" id="ARBA00022989"/>
    </source>
</evidence>
<protein>
    <submittedName>
        <fullName evidence="7">Fluconazole resistance protein 1</fullName>
    </submittedName>
</protein>
<dbReference type="EMBL" id="MNBE01000560">
    <property type="protein sequence ID" value="OKP08921.1"/>
    <property type="molecule type" value="Genomic_DNA"/>
</dbReference>
<feature type="transmembrane region" description="Helical" evidence="5">
    <location>
        <begin position="132"/>
        <end position="151"/>
    </location>
</feature>
<dbReference type="AlphaFoldDB" id="A0A1Q5U8V2"/>
<evidence type="ECO:0000256" key="2">
    <source>
        <dbReference type="ARBA" id="ARBA00022692"/>
    </source>
</evidence>
<dbReference type="PANTHER" id="PTHR23502">
    <property type="entry name" value="MAJOR FACILITATOR SUPERFAMILY"/>
    <property type="match status" value="1"/>
</dbReference>
<feature type="domain" description="Major facilitator superfamily (MFS) profile" evidence="6">
    <location>
        <begin position="67"/>
        <end position="373"/>
    </location>
</feature>
<evidence type="ECO:0000256" key="5">
    <source>
        <dbReference type="SAM" id="Phobius"/>
    </source>
</evidence>
<keyword evidence="8" id="KW-1185">Reference proteome</keyword>
<dbReference type="Pfam" id="PF07690">
    <property type="entry name" value="MFS_1"/>
    <property type="match status" value="1"/>
</dbReference>
<dbReference type="PROSITE" id="PS50850">
    <property type="entry name" value="MFS"/>
    <property type="match status" value="1"/>
</dbReference>
<evidence type="ECO:0000256" key="1">
    <source>
        <dbReference type="ARBA" id="ARBA00004141"/>
    </source>
</evidence>
<feature type="transmembrane region" description="Helical" evidence="5">
    <location>
        <begin position="101"/>
        <end position="120"/>
    </location>
</feature>
<sequence>MPYPEMHQGFVLDKDPSSPSSVTSSITIGATTEKVFHQTRNDASVQSNLASVGDSARNWPLCQKVAVSIGAILCFLVITLATSIYIASIPGIMGEFRIGKTLAILPVTLYALGFVIGPIFTSALSEEFGRQYLYKTSLLLHFIFTIVGASASNFRTIAVCRALAGVVGSPSVSVFAGVLNDLWQMPGDRLGVPLFVMYGLGGAAAPTIGPLVGESIVAVHGWRSSFWLTAILVGACAAGMLFVPETFGPEIQRRSRKGPRCGLRNAFGSACRRPFELLWFEPIILPTAAVVTMSQVVVFILYAGYPVILERTYHFSSYQVGLSFLPLLIGTLLAAPVLAILDSRKRAPDQSSPEDHLVGAMLSAILLPVSLLW</sequence>
<organism evidence="7 8">
    <name type="scientific">Penicillium subrubescens</name>
    <dbReference type="NCBI Taxonomy" id="1316194"/>
    <lineage>
        <taxon>Eukaryota</taxon>
        <taxon>Fungi</taxon>
        <taxon>Dikarya</taxon>
        <taxon>Ascomycota</taxon>
        <taxon>Pezizomycotina</taxon>
        <taxon>Eurotiomycetes</taxon>
        <taxon>Eurotiomycetidae</taxon>
        <taxon>Eurotiales</taxon>
        <taxon>Aspergillaceae</taxon>
        <taxon>Penicillium</taxon>
    </lineage>
</organism>
<feature type="transmembrane region" description="Helical" evidence="5">
    <location>
        <begin position="283"/>
        <end position="308"/>
    </location>
</feature>
<dbReference type="Proteomes" id="UP000186955">
    <property type="component" value="Unassembled WGS sequence"/>
</dbReference>
<gene>
    <name evidence="7" type="ORF">PENSUB_5502</name>
</gene>
<feature type="transmembrane region" description="Helical" evidence="5">
    <location>
        <begin position="320"/>
        <end position="341"/>
    </location>
</feature>
<reference evidence="7 8" key="1">
    <citation type="submission" date="2016-10" db="EMBL/GenBank/DDBJ databases">
        <title>Genome sequence of the ascomycete fungus Penicillium subrubescens.</title>
        <authorList>
            <person name="De Vries R.P."/>
            <person name="Peng M."/>
            <person name="Dilokpimol A."/>
            <person name="Hilden K."/>
            <person name="Makela M.R."/>
            <person name="Grigoriev I."/>
            <person name="Riley R."/>
            <person name="Granchi Z."/>
        </authorList>
    </citation>
    <scope>NUCLEOTIDE SEQUENCE [LARGE SCALE GENOMIC DNA]</scope>
    <source>
        <strain evidence="7 8">CBS 132785</strain>
    </source>
</reference>
<evidence type="ECO:0000313" key="7">
    <source>
        <dbReference type="EMBL" id="OKP08921.1"/>
    </source>
</evidence>
<proteinExistence type="predicted"/>
<comment type="subcellular location">
    <subcellularLocation>
        <location evidence="1">Membrane</location>
        <topology evidence="1">Multi-pass membrane protein</topology>
    </subcellularLocation>
</comment>
<dbReference type="InterPro" id="IPR011701">
    <property type="entry name" value="MFS"/>
</dbReference>
<name>A0A1Q5U8V2_9EURO</name>
<feature type="transmembrane region" description="Helical" evidence="5">
    <location>
        <begin position="191"/>
        <end position="213"/>
    </location>
</feature>
<dbReference type="GO" id="GO:0005886">
    <property type="term" value="C:plasma membrane"/>
    <property type="evidence" value="ECO:0007669"/>
    <property type="project" value="TreeGrafter"/>
</dbReference>
<dbReference type="InterPro" id="IPR036259">
    <property type="entry name" value="MFS_trans_sf"/>
</dbReference>
<dbReference type="Gene3D" id="1.20.1720.10">
    <property type="entry name" value="Multidrug resistance protein D"/>
    <property type="match status" value="1"/>
</dbReference>
<keyword evidence="4 5" id="KW-0472">Membrane</keyword>
<feature type="transmembrane region" description="Helical" evidence="5">
    <location>
        <begin position="65"/>
        <end position="89"/>
    </location>
</feature>
<feature type="transmembrane region" description="Helical" evidence="5">
    <location>
        <begin position="356"/>
        <end position="372"/>
    </location>
</feature>
<dbReference type="STRING" id="1316194.A0A1Q5U8V2"/>
<comment type="caution">
    <text evidence="7">The sequence shown here is derived from an EMBL/GenBank/DDBJ whole genome shotgun (WGS) entry which is preliminary data.</text>
</comment>
<dbReference type="GO" id="GO:0000297">
    <property type="term" value="F:spermine transmembrane transporter activity"/>
    <property type="evidence" value="ECO:0007669"/>
    <property type="project" value="TreeGrafter"/>
</dbReference>
<evidence type="ECO:0000256" key="4">
    <source>
        <dbReference type="ARBA" id="ARBA00023136"/>
    </source>
</evidence>
<accession>A0A1Q5U8V2</accession>
<feature type="transmembrane region" description="Helical" evidence="5">
    <location>
        <begin position="225"/>
        <end position="243"/>
    </location>
</feature>
<keyword evidence="2 5" id="KW-0812">Transmembrane</keyword>
<evidence type="ECO:0000313" key="8">
    <source>
        <dbReference type="Proteomes" id="UP000186955"/>
    </source>
</evidence>
<keyword evidence="3 5" id="KW-1133">Transmembrane helix</keyword>
<dbReference type="PANTHER" id="PTHR23502:SF182">
    <property type="entry name" value="POLYAMINE TRANSPORTER, PUTATIVE-RELATED"/>
    <property type="match status" value="1"/>
</dbReference>
<dbReference type="SUPFAM" id="SSF103473">
    <property type="entry name" value="MFS general substrate transporter"/>
    <property type="match status" value="1"/>
</dbReference>